<evidence type="ECO:0000313" key="2">
    <source>
        <dbReference type="EMBL" id="KAE8701051.1"/>
    </source>
</evidence>
<reference evidence="2" key="1">
    <citation type="submission" date="2019-09" db="EMBL/GenBank/DDBJ databases">
        <title>Draft genome information of white flower Hibiscus syriacus.</title>
        <authorList>
            <person name="Kim Y.-M."/>
        </authorList>
    </citation>
    <scope>NUCLEOTIDE SEQUENCE [LARGE SCALE GENOMIC DNA]</scope>
    <source>
        <strain evidence="2">YM2019G1</strain>
    </source>
</reference>
<dbReference type="Proteomes" id="UP000436088">
    <property type="component" value="Unassembled WGS sequence"/>
</dbReference>
<dbReference type="AlphaFoldDB" id="A0A6A3A9B4"/>
<proteinExistence type="predicted"/>
<dbReference type="InterPro" id="IPR008581">
    <property type="entry name" value="DUF863_pln"/>
</dbReference>
<dbReference type="PANTHER" id="PTHR33167:SF70">
    <property type="entry name" value="DUF3741 DOMAIN-CONTAINING PROTEIN"/>
    <property type="match status" value="1"/>
</dbReference>
<feature type="compositionally biased region" description="Polar residues" evidence="1">
    <location>
        <begin position="465"/>
        <end position="484"/>
    </location>
</feature>
<organism evidence="2 3">
    <name type="scientific">Hibiscus syriacus</name>
    <name type="common">Rose of Sharon</name>
    <dbReference type="NCBI Taxonomy" id="106335"/>
    <lineage>
        <taxon>Eukaryota</taxon>
        <taxon>Viridiplantae</taxon>
        <taxon>Streptophyta</taxon>
        <taxon>Embryophyta</taxon>
        <taxon>Tracheophyta</taxon>
        <taxon>Spermatophyta</taxon>
        <taxon>Magnoliopsida</taxon>
        <taxon>eudicotyledons</taxon>
        <taxon>Gunneridae</taxon>
        <taxon>Pentapetalae</taxon>
        <taxon>rosids</taxon>
        <taxon>malvids</taxon>
        <taxon>Malvales</taxon>
        <taxon>Malvaceae</taxon>
        <taxon>Malvoideae</taxon>
        <taxon>Hibiscus</taxon>
    </lineage>
</organism>
<evidence type="ECO:0000313" key="3">
    <source>
        <dbReference type="Proteomes" id="UP000436088"/>
    </source>
</evidence>
<comment type="caution">
    <text evidence="2">The sequence shown here is derived from an EMBL/GenBank/DDBJ whole genome shotgun (WGS) entry which is preliminary data.</text>
</comment>
<dbReference type="Pfam" id="PF05904">
    <property type="entry name" value="DUF863"/>
    <property type="match status" value="2"/>
</dbReference>
<keyword evidence="3" id="KW-1185">Reference proteome</keyword>
<dbReference type="PANTHER" id="PTHR33167">
    <property type="entry name" value="TRANSCRIPTION FACTOR, PUTATIVE (DUF863)-RELATED"/>
    <property type="match status" value="1"/>
</dbReference>
<feature type="region of interest" description="Disordered" evidence="1">
    <location>
        <begin position="455"/>
        <end position="484"/>
    </location>
</feature>
<accession>A0A6A3A9B4</accession>
<protein>
    <submittedName>
        <fullName evidence="2">Uncharacterized protein</fullName>
    </submittedName>
</protein>
<gene>
    <name evidence="2" type="ORF">F3Y22_tig00110548pilonHSYRG00060</name>
</gene>
<sequence length="629" mass="68410">MVRSDEVALYAVETKSESIILDSPISSARNTPGKGRDGGRRRGTAAYDMVWVGVINTQRGRDGQFGFASFNFWPMLLTTRIRKDSGDVEGDVRREAFGLTVELDGRFPLHVGCGACEKIWKLGDVAIGTCLHLVFGPSESQPNKVRTRLFDLECPSEEYINKEDGARGVSAKNSYKVSSERNGNLSMHYDSNYSSNGEATSFGLKLLRTRGFTDLNEPIPVEEPSSSACVGFNQRGVEVLQDLEVESRQNGGEFSNKFENEIPENSNGVSTVTSHGLDPMSVHSWSDAAHSEILSVSSRAIFNGNLSQNGSRTYGQLNTTSTALLQDHDIIRGKLLVDSNSRSLPSSLPWMMGEKSTIDLNAGTMAADGYEIEEISRSDFASVNGSINQNSNGELSWLRAPRPSYVKPNKDVEVLMIQSIRKVILVILQAVQSFLVSLFLKIYAKIRLRTPLKPSSHASAIDGVNSDTTRGPLSAADTSSDNPNANAGRIDLNLCAAEKGIEDTQLTSFSVRTTNVRIARIDLEMPVNTEMGTRDTLDYKSVENNPTKPSNLLHGEVEQSPGLTSVSVALAAEALIVISSSCVIDLRQNAGSDKSEVSASDSLLWFAEIVTTCRSDTENDVGSIRSRDA</sequence>
<dbReference type="EMBL" id="VEPZ02001024">
    <property type="protein sequence ID" value="KAE8701051.1"/>
    <property type="molecule type" value="Genomic_DNA"/>
</dbReference>
<name>A0A6A3A9B4_HIBSY</name>
<evidence type="ECO:0000256" key="1">
    <source>
        <dbReference type="SAM" id="MobiDB-lite"/>
    </source>
</evidence>